<organism evidence="8">
    <name type="scientific">Salmonella enterica subsp. enterica serovar Heidelberg</name>
    <dbReference type="NCBI Taxonomy" id="611"/>
    <lineage>
        <taxon>Bacteria</taxon>
        <taxon>Pseudomonadati</taxon>
        <taxon>Pseudomonadota</taxon>
        <taxon>Gammaproteobacteria</taxon>
        <taxon>Enterobacterales</taxon>
        <taxon>Enterobacteriaceae</taxon>
        <taxon>Salmonella</taxon>
    </lineage>
</organism>
<comment type="subcellular location">
    <subcellularLocation>
        <location evidence="1">Membrane</location>
        <topology evidence="1">Multi-pass membrane protein</topology>
    </subcellularLocation>
</comment>
<comment type="caution">
    <text evidence="8">The sequence shown here is derived from an EMBL/GenBank/DDBJ whole genome shotgun (WGS) entry which is preliminary data.</text>
</comment>
<evidence type="ECO:0000256" key="4">
    <source>
        <dbReference type="ARBA" id="ARBA00023136"/>
    </source>
</evidence>
<evidence type="ECO:0000256" key="1">
    <source>
        <dbReference type="ARBA" id="ARBA00004141"/>
    </source>
</evidence>
<evidence type="ECO:0000256" key="5">
    <source>
        <dbReference type="SAM" id="Phobius"/>
    </source>
</evidence>
<evidence type="ECO:0000313" key="7">
    <source>
        <dbReference type="EMBL" id="HAB3566406.1"/>
    </source>
</evidence>
<dbReference type="AlphaFoldDB" id="A0A5H8XB07"/>
<dbReference type="GO" id="GO:0016020">
    <property type="term" value="C:membrane"/>
    <property type="evidence" value="ECO:0007669"/>
    <property type="project" value="UniProtKB-SubCell"/>
</dbReference>
<evidence type="ECO:0000256" key="3">
    <source>
        <dbReference type="ARBA" id="ARBA00022989"/>
    </source>
</evidence>
<keyword evidence="2 5" id="KW-0812">Transmembrane</keyword>
<dbReference type="InterPro" id="IPR007267">
    <property type="entry name" value="GtrA_DPMS_TM"/>
</dbReference>
<keyword evidence="4 5" id="KW-0472">Membrane</keyword>
<protein>
    <submittedName>
        <fullName evidence="8">GtrA family protein</fullName>
    </submittedName>
</protein>
<evidence type="ECO:0000313" key="8">
    <source>
        <dbReference type="EMBL" id="HAE3895049.1"/>
    </source>
</evidence>
<sequence length="100" mass="11373">MLKLFSRYVSVGVLNTAIHWLCFVAFSSLIGFRQAISTLVAFCVAVTSRFFVNAKWMCKVKATTGDAWPLPLKVNQTYGMFFIKINTNHDSLSIRYDKII</sequence>
<feature type="domain" description="GtrA/DPMS transmembrane" evidence="6">
    <location>
        <begin position="7"/>
        <end position="64"/>
    </location>
</feature>
<feature type="transmembrane region" description="Helical" evidence="5">
    <location>
        <begin position="32"/>
        <end position="52"/>
    </location>
</feature>
<dbReference type="Pfam" id="PF04138">
    <property type="entry name" value="GtrA_DPMS_TM"/>
    <property type="match status" value="1"/>
</dbReference>
<dbReference type="RefSeq" id="WP_094790176.1">
    <property type="nucleotide sequence ID" value="NZ_JAGEOP010000003.1"/>
</dbReference>
<feature type="transmembrane region" description="Helical" evidence="5">
    <location>
        <begin position="7"/>
        <end position="26"/>
    </location>
</feature>
<keyword evidence="3 5" id="KW-1133">Transmembrane helix</keyword>
<dbReference type="EMBL" id="DAARTQ010000017">
    <property type="protein sequence ID" value="HAE3895049.1"/>
    <property type="molecule type" value="Genomic_DNA"/>
</dbReference>
<gene>
    <name evidence="8" type="ORF">G4B05_002981</name>
    <name evidence="7" type="ORF">GJE36_24730</name>
</gene>
<reference evidence="8" key="1">
    <citation type="journal article" date="2018" name="Genome Biol.">
        <title>SKESA: strategic k-mer extension for scrupulous assemblies.</title>
        <authorList>
            <person name="Souvorov A."/>
            <person name="Agarwala R."/>
            <person name="Lipman D.J."/>
        </authorList>
    </citation>
    <scope>NUCLEOTIDE SEQUENCE</scope>
    <source>
        <strain evidence="8">Salmonella enterica</strain>
    </source>
</reference>
<evidence type="ECO:0000259" key="6">
    <source>
        <dbReference type="Pfam" id="PF04138"/>
    </source>
</evidence>
<accession>A0A5H8XB07</accession>
<dbReference type="GO" id="GO:0000271">
    <property type="term" value="P:polysaccharide biosynthetic process"/>
    <property type="evidence" value="ECO:0007669"/>
    <property type="project" value="InterPro"/>
</dbReference>
<proteinExistence type="predicted"/>
<evidence type="ECO:0000256" key="2">
    <source>
        <dbReference type="ARBA" id="ARBA00022692"/>
    </source>
</evidence>
<reference evidence="8" key="2">
    <citation type="submission" date="2018-07" db="EMBL/GenBank/DDBJ databases">
        <authorList>
            <consortium name="NCBI Pathogen Detection Project"/>
        </authorList>
    </citation>
    <scope>NUCLEOTIDE SEQUENCE</scope>
    <source>
        <strain evidence="8">Salmonella enterica</strain>
    </source>
</reference>
<dbReference type="EMBL" id="DAAGLP010000037">
    <property type="protein sequence ID" value="HAB3566406.1"/>
    <property type="molecule type" value="Genomic_DNA"/>
</dbReference>
<name>A0A5H8XB07_SALET</name>